<feature type="transmembrane region" description="Helical" evidence="3">
    <location>
        <begin position="152"/>
        <end position="175"/>
    </location>
</feature>
<reference evidence="4 5" key="1">
    <citation type="submission" date="2024-07" db="EMBL/GenBank/DDBJ databases">
        <title>Chromosome-level genome assembly of the water stick insect Ranatra chinensis (Heteroptera: Nepidae).</title>
        <authorList>
            <person name="Liu X."/>
        </authorList>
    </citation>
    <scope>NUCLEOTIDE SEQUENCE [LARGE SCALE GENOMIC DNA]</scope>
    <source>
        <strain evidence="4">Cailab_2021Rc</strain>
        <tissue evidence="4">Muscle</tissue>
    </source>
</reference>
<dbReference type="PANTHER" id="PTHR21112">
    <property type="entry name" value="CHEMOSENSORY PROTEIN A 29A-RELATED"/>
    <property type="match status" value="1"/>
</dbReference>
<evidence type="ECO:0000313" key="5">
    <source>
        <dbReference type="Proteomes" id="UP001558652"/>
    </source>
</evidence>
<keyword evidence="3" id="KW-0812">Transmembrane</keyword>
<name>A0ABD0Y7U5_9HEMI</name>
<evidence type="ECO:0000256" key="2">
    <source>
        <dbReference type="SAM" id="MobiDB-lite"/>
    </source>
</evidence>
<feature type="region of interest" description="Disordered" evidence="2">
    <location>
        <begin position="414"/>
        <end position="433"/>
    </location>
</feature>
<protein>
    <submittedName>
        <fullName evidence="4">Uncharacterized protein</fullName>
    </submittedName>
</protein>
<dbReference type="AlphaFoldDB" id="A0ABD0Y7U5"/>
<keyword evidence="1" id="KW-0732">Signal</keyword>
<dbReference type="PANTHER" id="PTHR21112:SF0">
    <property type="entry name" value="CHEMOSENSORY PROTEIN A 29A-RELATED"/>
    <property type="match status" value="1"/>
</dbReference>
<dbReference type="EMBL" id="JBFDAA010000013">
    <property type="protein sequence ID" value="KAL1122719.1"/>
    <property type="molecule type" value="Genomic_DNA"/>
</dbReference>
<evidence type="ECO:0000313" key="4">
    <source>
        <dbReference type="EMBL" id="KAL1122719.1"/>
    </source>
</evidence>
<evidence type="ECO:0000256" key="3">
    <source>
        <dbReference type="SAM" id="Phobius"/>
    </source>
</evidence>
<feature type="transmembrane region" description="Helical" evidence="3">
    <location>
        <begin position="85"/>
        <end position="106"/>
    </location>
</feature>
<accession>A0ABD0Y7U5</accession>
<organism evidence="4 5">
    <name type="scientific">Ranatra chinensis</name>
    <dbReference type="NCBI Taxonomy" id="642074"/>
    <lineage>
        <taxon>Eukaryota</taxon>
        <taxon>Metazoa</taxon>
        <taxon>Ecdysozoa</taxon>
        <taxon>Arthropoda</taxon>
        <taxon>Hexapoda</taxon>
        <taxon>Insecta</taxon>
        <taxon>Pterygota</taxon>
        <taxon>Neoptera</taxon>
        <taxon>Paraneoptera</taxon>
        <taxon>Hemiptera</taxon>
        <taxon>Heteroptera</taxon>
        <taxon>Panheteroptera</taxon>
        <taxon>Nepomorpha</taxon>
        <taxon>Nepidae</taxon>
        <taxon>Ranatrinae</taxon>
        <taxon>Ranatra</taxon>
    </lineage>
</organism>
<dbReference type="Proteomes" id="UP001558652">
    <property type="component" value="Unassembled WGS sequence"/>
</dbReference>
<sequence>MGRNVCSRWKPTPSAYSRPLWLQIGALQGNYTIKDMNTKQTVNLAFAPPKLYRLDFAISHAETGKRVGCKRFTVEIPKKKDEAGLAHVAVAVDVTALGVVAVVEAAEDSGENSGTGVVVATVVGLIVLPVTVSVGVFLVVTYVGLPEVTPVFYAFGTIVAIAFRMAILMSVLALWHFRPLCSPPSSIMSMVLLVSIRMHILFPKYFLDRTQELAFSYKVPGPDGFIVRQLSECEDRGTDEFVMVGNRIRRVNRTTYSYTGTFVLPRKVDDDYKMSVIAAEFGNGGWKMSKAGFDLGGVCTLMKTYIPKMMKQFLGDKFGIPPPYCPIPAGNYTVTDVNTYLKMDIPFVPYGRFRLDFVILHSSHNRRLGCKRALVEFLEKKLQRGWGGGGGKRPVPVYRYSDVRLPGGAGVAAIPSSRGGGVRRSRDRRSTVGTRVVRAREALPDANPALGGVQTRELA</sequence>
<keyword evidence="5" id="KW-1185">Reference proteome</keyword>
<comment type="caution">
    <text evidence="4">The sequence shown here is derived from an EMBL/GenBank/DDBJ whole genome shotgun (WGS) entry which is preliminary data.</text>
</comment>
<keyword evidence="3" id="KW-1133">Transmembrane helix</keyword>
<proteinExistence type="predicted"/>
<keyword evidence="3" id="KW-0472">Membrane</keyword>
<dbReference type="Gene3D" id="2.70.220.10">
    <property type="entry name" value="Ganglioside GM2 activator"/>
    <property type="match status" value="1"/>
</dbReference>
<gene>
    <name evidence="4" type="ORF">AAG570_003046</name>
</gene>
<dbReference type="InterPro" id="IPR036846">
    <property type="entry name" value="GM2-AP_sf"/>
</dbReference>
<evidence type="ECO:0000256" key="1">
    <source>
        <dbReference type="ARBA" id="ARBA00022729"/>
    </source>
</evidence>
<feature type="transmembrane region" description="Helical" evidence="3">
    <location>
        <begin position="118"/>
        <end position="145"/>
    </location>
</feature>